<evidence type="ECO:0000313" key="5">
    <source>
        <dbReference type="Proteomes" id="UP000317648"/>
    </source>
</evidence>
<dbReference type="GO" id="GO:0005975">
    <property type="term" value="P:carbohydrate metabolic process"/>
    <property type="evidence" value="ECO:0007669"/>
    <property type="project" value="InterPro"/>
</dbReference>
<dbReference type="RefSeq" id="WP_145049543.1">
    <property type="nucleotide sequence ID" value="NZ_CP036433.1"/>
</dbReference>
<keyword evidence="5" id="KW-1185">Reference proteome</keyword>
<dbReference type="OrthoDB" id="9778320at2"/>
<dbReference type="Gene3D" id="3.20.20.370">
    <property type="entry name" value="Glycoside hydrolase/deacetylase"/>
    <property type="match status" value="1"/>
</dbReference>
<reference evidence="4 5" key="1">
    <citation type="submission" date="2019-02" db="EMBL/GenBank/DDBJ databases">
        <title>Deep-cultivation of Planctomycetes and their phenomic and genomic characterization uncovers novel biology.</title>
        <authorList>
            <person name="Wiegand S."/>
            <person name="Jogler M."/>
            <person name="Boedeker C."/>
            <person name="Pinto D."/>
            <person name="Vollmers J."/>
            <person name="Rivas-Marin E."/>
            <person name="Kohn T."/>
            <person name="Peeters S.H."/>
            <person name="Heuer A."/>
            <person name="Rast P."/>
            <person name="Oberbeckmann S."/>
            <person name="Bunk B."/>
            <person name="Jeske O."/>
            <person name="Meyerdierks A."/>
            <person name="Storesund J.E."/>
            <person name="Kallscheuer N."/>
            <person name="Luecker S."/>
            <person name="Lage O.M."/>
            <person name="Pohl T."/>
            <person name="Merkel B.J."/>
            <person name="Hornburger P."/>
            <person name="Mueller R.-W."/>
            <person name="Bruemmer F."/>
            <person name="Labrenz M."/>
            <person name="Spormann A.M."/>
            <person name="Op den Camp H."/>
            <person name="Overmann J."/>
            <person name="Amann R."/>
            <person name="Jetten M.S.M."/>
            <person name="Mascher T."/>
            <person name="Medema M.H."/>
            <person name="Devos D.P."/>
            <person name="Kaster A.-K."/>
            <person name="Ovreas L."/>
            <person name="Rohde M."/>
            <person name="Galperin M.Y."/>
            <person name="Jogler C."/>
        </authorList>
    </citation>
    <scope>NUCLEOTIDE SEQUENCE [LARGE SCALE GENOMIC DNA]</scope>
    <source>
        <strain evidence="4 5">Pla85_3_4</strain>
    </source>
</reference>
<dbReference type="SUPFAM" id="SSF88713">
    <property type="entry name" value="Glycoside hydrolase/deacetylase"/>
    <property type="match status" value="1"/>
</dbReference>
<evidence type="ECO:0000256" key="1">
    <source>
        <dbReference type="ARBA" id="ARBA00004613"/>
    </source>
</evidence>
<proteinExistence type="predicted"/>
<dbReference type="PANTHER" id="PTHR34216:SF3">
    <property type="entry name" value="POLY-BETA-1,6-N-ACETYL-D-GLUCOSAMINE N-DEACETYLASE"/>
    <property type="match status" value="1"/>
</dbReference>
<dbReference type="AlphaFoldDB" id="A0A518DMJ7"/>
<keyword evidence="4" id="KW-0378">Hydrolase</keyword>
<dbReference type="GO" id="GO:0016810">
    <property type="term" value="F:hydrolase activity, acting on carbon-nitrogen (but not peptide) bonds"/>
    <property type="evidence" value="ECO:0007669"/>
    <property type="project" value="InterPro"/>
</dbReference>
<evidence type="ECO:0000256" key="2">
    <source>
        <dbReference type="ARBA" id="ARBA00022729"/>
    </source>
</evidence>
<dbReference type="CDD" id="cd10918">
    <property type="entry name" value="CE4_NodB_like_5s_6s"/>
    <property type="match status" value="1"/>
</dbReference>
<sequence>MSHDSSPELAAGPVDLAPAPPLCGAAPSGLLRSLVRRAKSGTFRTAAQWMGRLLGPRRAEAFGILMYHRVAEQPRGLPEPTWNVTPARLREQLSGLRERGFEPWSLGQALDAYEAGEPIPRKAFVVTFDDGYENNITLALPILQELQVPATIFLATQYLDSVDPFPSDDWTMAGSRRAPLDSWRPLSTEQCLELQASGLIELGAHTHSHGDFRGRPKALRHDLAICFEVLRNKFGIEHPTFAFPYGTVRLGFAGGSLAEAAREAGARCGLSTESELIGPERNPFEWGRFTAEQKDTAATLAGKLGGWFGFPRLRRLRESLRNSRRQPA</sequence>
<dbReference type="InterPro" id="IPR002509">
    <property type="entry name" value="NODB_dom"/>
</dbReference>
<dbReference type="KEGG" id="lcre:Pla8534_08340"/>
<dbReference type="Proteomes" id="UP000317648">
    <property type="component" value="Chromosome"/>
</dbReference>
<organism evidence="4 5">
    <name type="scientific">Lignipirellula cremea</name>
    <dbReference type="NCBI Taxonomy" id="2528010"/>
    <lineage>
        <taxon>Bacteria</taxon>
        <taxon>Pseudomonadati</taxon>
        <taxon>Planctomycetota</taxon>
        <taxon>Planctomycetia</taxon>
        <taxon>Pirellulales</taxon>
        <taxon>Pirellulaceae</taxon>
        <taxon>Lignipirellula</taxon>
    </lineage>
</organism>
<dbReference type="PANTHER" id="PTHR34216">
    <property type="match status" value="1"/>
</dbReference>
<keyword evidence="2" id="KW-0732">Signal</keyword>
<evidence type="ECO:0000313" key="4">
    <source>
        <dbReference type="EMBL" id="QDU93059.1"/>
    </source>
</evidence>
<dbReference type="EMBL" id="CP036433">
    <property type="protein sequence ID" value="QDU93059.1"/>
    <property type="molecule type" value="Genomic_DNA"/>
</dbReference>
<dbReference type="GO" id="GO:0005576">
    <property type="term" value="C:extracellular region"/>
    <property type="evidence" value="ECO:0007669"/>
    <property type="project" value="UniProtKB-SubCell"/>
</dbReference>
<dbReference type="EC" id="3.5.1.-" evidence="4"/>
<dbReference type="PROSITE" id="PS51677">
    <property type="entry name" value="NODB"/>
    <property type="match status" value="1"/>
</dbReference>
<protein>
    <submittedName>
        <fullName evidence="4">Poly-beta-1,6-N-acetyl-D-glucosamine N-deacetylase</fullName>
        <ecNumber evidence="4">3.5.1.-</ecNumber>
    </submittedName>
</protein>
<evidence type="ECO:0000259" key="3">
    <source>
        <dbReference type="PROSITE" id="PS51677"/>
    </source>
</evidence>
<comment type="subcellular location">
    <subcellularLocation>
        <location evidence="1">Secreted</location>
    </subcellularLocation>
</comment>
<dbReference type="InterPro" id="IPR011330">
    <property type="entry name" value="Glyco_hydro/deAcase_b/a-brl"/>
</dbReference>
<name>A0A518DMJ7_9BACT</name>
<accession>A0A518DMJ7</accession>
<dbReference type="InterPro" id="IPR051398">
    <property type="entry name" value="Polysacch_Deacetylase"/>
</dbReference>
<gene>
    <name evidence="4" type="primary">pgaB</name>
    <name evidence="4" type="ORF">Pla8534_08340</name>
</gene>
<feature type="domain" description="NodB homology" evidence="3">
    <location>
        <begin position="122"/>
        <end position="328"/>
    </location>
</feature>
<dbReference type="Pfam" id="PF01522">
    <property type="entry name" value="Polysacc_deac_1"/>
    <property type="match status" value="1"/>
</dbReference>